<evidence type="ECO:0000259" key="2">
    <source>
        <dbReference type="PROSITE" id="PS50994"/>
    </source>
</evidence>
<dbReference type="InterPro" id="IPR025948">
    <property type="entry name" value="HTH-like_dom"/>
</dbReference>
<dbReference type="RefSeq" id="WP_191694598.1">
    <property type="nucleotide sequence ID" value="NZ_JACSQN010000008.1"/>
</dbReference>
<dbReference type="Proteomes" id="UP000626786">
    <property type="component" value="Unassembled WGS sequence"/>
</dbReference>
<dbReference type="InterPro" id="IPR048020">
    <property type="entry name" value="Transpos_IS3"/>
</dbReference>
<feature type="domain" description="Integrase catalytic" evidence="2">
    <location>
        <begin position="115"/>
        <end position="279"/>
    </location>
</feature>
<gene>
    <name evidence="3" type="ORF">H9649_09890</name>
</gene>
<dbReference type="PANTHER" id="PTHR46889">
    <property type="entry name" value="TRANSPOSASE INSF FOR INSERTION SEQUENCE IS3B-RELATED"/>
    <property type="match status" value="1"/>
</dbReference>
<dbReference type="SUPFAM" id="SSF53098">
    <property type="entry name" value="Ribonuclease H-like"/>
    <property type="match status" value="1"/>
</dbReference>
<dbReference type="Gene3D" id="3.30.420.10">
    <property type="entry name" value="Ribonuclease H-like superfamily/Ribonuclease H"/>
    <property type="match status" value="1"/>
</dbReference>
<accession>A0ABR8UA38</accession>
<comment type="caution">
    <text evidence="3">The sequence shown here is derived from an EMBL/GenBank/DDBJ whole genome shotgun (WGS) entry which is preliminary data.</text>
</comment>
<proteinExistence type="predicted"/>
<evidence type="ECO:0000313" key="3">
    <source>
        <dbReference type="EMBL" id="MBD7984895.1"/>
    </source>
</evidence>
<comment type="function">
    <text evidence="1">Involved in the transposition of the insertion sequence.</text>
</comment>
<sequence length="282" mass="32383">MRGEYTVKQLCKAIGVSRGGYYAHLGRPVKVASERDTQDIEKIQSLYNKNGGTYGAKRIAGELRANGYIVNHKRVARLMKEMNLKSRIRVAKTNKESKKSSAGHVYPNLLERDFNALLPNRKWVTDMTELIVKDVKFYISAIMDLYNREIISFVISSSPNTDLIKETIHLAMKTRGLKNLENVVIHSDQGSVYRSFDQFLLAKELKFLPSMSRKANCWDNAVIESFFSHMKTEYPCLFPVSTPEQVQRDLYKFIKYFNEERSQKRLGYLSPAAYLKTVSLAS</sequence>
<dbReference type="Pfam" id="PF13333">
    <property type="entry name" value="rve_2"/>
    <property type="match status" value="1"/>
</dbReference>
<dbReference type="InterPro" id="IPR012337">
    <property type="entry name" value="RNaseH-like_sf"/>
</dbReference>
<evidence type="ECO:0000256" key="1">
    <source>
        <dbReference type="ARBA" id="ARBA00002286"/>
    </source>
</evidence>
<evidence type="ECO:0000313" key="4">
    <source>
        <dbReference type="Proteomes" id="UP000626786"/>
    </source>
</evidence>
<reference evidence="3 4" key="1">
    <citation type="submission" date="2020-08" db="EMBL/GenBank/DDBJ databases">
        <title>A Genomic Blueprint of the Chicken Gut Microbiome.</title>
        <authorList>
            <person name="Gilroy R."/>
            <person name="Ravi A."/>
            <person name="Getino M."/>
            <person name="Pursley I."/>
            <person name="Horton D.L."/>
            <person name="Alikhan N.-F."/>
            <person name="Baker D."/>
            <person name="Gharbi K."/>
            <person name="Hall N."/>
            <person name="Watson M."/>
            <person name="Adriaenssens E.M."/>
            <person name="Foster-Nyarko E."/>
            <person name="Jarju S."/>
            <person name="Secka A."/>
            <person name="Antonio M."/>
            <person name="Oren A."/>
            <person name="Chaudhuri R."/>
            <person name="La Ragione R.M."/>
            <person name="Hildebrand F."/>
            <person name="Pallen M.J."/>
        </authorList>
    </citation>
    <scope>NUCLEOTIDE SEQUENCE [LARGE SCALE GENOMIC DNA]</scope>
    <source>
        <strain evidence="3 4">Sa2YVA2</strain>
    </source>
</reference>
<dbReference type="EMBL" id="JACSQN010000008">
    <property type="protein sequence ID" value="MBD7984895.1"/>
    <property type="molecule type" value="Genomic_DNA"/>
</dbReference>
<protein>
    <submittedName>
        <fullName evidence="3">IS3 family transposase</fullName>
    </submittedName>
</protein>
<organism evidence="3 4">
    <name type="scientific">Sporosarcina quadrami</name>
    <dbReference type="NCBI Taxonomy" id="2762234"/>
    <lineage>
        <taxon>Bacteria</taxon>
        <taxon>Bacillati</taxon>
        <taxon>Bacillota</taxon>
        <taxon>Bacilli</taxon>
        <taxon>Bacillales</taxon>
        <taxon>Caryophanaceae</taxon>
        <taxon>Sporosarcina</taxon>
    </lineage>
</organism>
<dbReference type="PANTHER" id="PTHR46889:SF4">
    <property type="entry name" value="TRANSPOSASE INSO FOR INSERTION SEQUENCE ELEMENT IS911B-RELATED"/>
    <property type="match status" value="1"/>
</dbReference>
<keyword evidence="4" id="KW-1185">Reference proteome</keyword>
<name>A0ABR8UA38_9BACL</name>
<dbReference type="InterPro" id="IPR036397">
    <property type="entry name" value="RNaseH_sf"/>
</dbReference>
<dbReference type="NCBIfam" id="NF033516">
    <property type="entry name" value="transpos_IS3"/>
    <property type="match status" value="1"/>
</dbReference>
<dbReference type="InterPro" id="IPR001584">
    <property type="entry name" value="Integrase_cat-core"/>
</dbReference>
<dbReference type="Pfam" id="PF13276">
    <property type="entry name" value="HTH_21"/>
    <property type="match status" value="1"/>
</dbReference>
<dbReference type="InterPro" id="IPR050900">
    <property type="entry name" value="Transposase_IS3/IS150/IS904"/>
</dbReference>
<dbReference type="PROSITE" id="PS50994">
    <property type="entry name" value="INTEGRASE"/>
    <property type="match status" value="1"/>
</dbReference>
<dbReference type="Pfam" id="PF00665">
    <property type="entry name" value="rve"/>
    <property type="match status" value="1"/>
</dbReference>